<dbReference type="InterPro" id="IPR051400">
    <property type="entry name" value="HAD-like_hydrolase"/>
</dbReference>
<keyword evidence="4" id="KW-0460">Magnesium</keyword>
<dbReference type="InterPro" id="IPR036412">
    <property type="entry name" value="HAD-like_sf"/>
</dbReference>
<accession>A0A1H9JR48</accession>
<dbReference type="Gene3D" id="3.40.50.1000">
    <property type="entry name" value="HAD superfamily/HAD-like"/>
    <property type="match status" value="1"/>
</dbReference>
<dbReference type="SFLD" id="SFLDG01135">
    <property type="entry name" value="C1.5.6:_HAD__Beta-PGM__Phospha"/>
    <property type="match status" value="1"/>
</dbReference>
<dbReference type="GO" id="GO:0046872">
    <property type="term" value="F:metal ion binding"/>
    <property type="evidence" value="ECO:0007669"/>
    <property type="project" value="UniProtKB-KW"/>
</dbReference>
<dbReference type="SUPFAM" id="SSF56784">
    <property type="entry name" value="HAD-like"/>
    <property type="match status" value="1"/>
</dbReference>
<dbReference type="GO" id="GO:0016791">
    <property type="term" value="F:phosphatase activity"/>
    <property type="evidence" value="ECO:0007669"/>
    <property type="project" value="TreeGrafter"/>
</dbReference>
<evidence type="ECO:0000313" key="5">
    <source>
        <dbReference type="EMBL" id="SEQ89300.1"/>
    </source>
</evidence>
<dbReference type="AlphaFoldDB" id="A0A1H9JR48"/>
<keyword evidence="3 5" id="KW-0378">Hydrolase</keyword>
<dbReference type="EMBL" id="FOES01000032">
    <property type="protein sequence ID" value="SEQ89300.1"/>
    <property type="molecule type" value="Genomic_DNA"/>
</dbReference>
<gene>
    <name evidence="5" type="ORF">SAMN05216362_13236</name>
</gene>
<comment type="cofactor">
    <cofactor evidence="1">
        <name>Mg(2+)</name>
        <dbReference type="ChEBI" id="CHEBI:18420"/>
    </cofactor>
</comment>
<dbReference type="PRINTS" id="PR00413">
    <property type="entry name" value="HADHALOGNASE"/>
</dbReference>
<evidence type="ECO:0000256" key="4">
    <source>
        <dbReference type="ARBA" id="ARBA00022842"/>
    </source>
</evidence>
<evidence type="ECO:0000256" key="3">
    <source>
        <dbReference type="ARBA" id="ARBA00022801"/>
    </source>
</evidence>
<reference evidence="5 6" key="1">
    <citation type="submission" date="2016-10" db="EMBL/GenBank/DDBJ databases">
        <authorList>
            <person name="de Groot N.N."/>
        </authorList>
    </citation>
    <scope>NUCLEOTIDE SEQUENCE [LARGE SCALE GENOMIC DNA]</scope>
    <source>
        <strain evidence="5 6">DSM 21633</strain>
    </source>
</reference>
<dbReference type="SFLD" id="SFLDS00003">
    <property type="entry name" value="Haloacid_Dehalogenase"/>
    <property type="match status" value="1"/>
</dbReference>
<keyword evidence="2" id="KW-0479">Metal-binding</keyword>
<evidence type="ECO:0000256" key="1">
    <source>
        <dbReference type="ARBA" id="ARBA00001946"/>
    </source>
</evidence>
<dbReference type="NCBIfam" id="TIGR01509">
    <property type="entry name" value="HAD-SF-IA-v3"/>
    <property type="match status" value="1"/>
</dbReference>
<dbReference type="InterPro" id="IPR006439">
    <property type="entry name" value="HAD-SF_hydro_IA"/>
</dbReference>
<dbReference type="InterPro" id="IPR041492">
    <property type="entry name" value="HAD_2"/>
</dbReference>
<evidence type="ECO:0000313" key="6">
    <source>
        <dbReference type="Proteomes" id="UP000199427"/>
    </source>
</evidence>
<name>A0A1H9JR48_9BACI</name>
<dbReference type="SFLD" id="SFLDG01129">
    <property type="entry name" value="C1.5:_HAD__Beta-PGM__Phosphata"/>
    <property type="match status" value="1"/>
</dbReference>
<evidence type="ECO:0000256" key="2">
    <source>
        <dbReference type="ARBA" id="ARBA00022723"/>
    </source>
</evidence>
<dbReference type="Proteomes" id="UP000199427">
    <property type="component" value="Unassembled WGS sequence"/>
</dbReference>
<dbReference type="PANTHER" id="PTHR46470">
    <property type="entry name" value="N-ACYLNEURAMINATE-9-PHOSPHATASE"/>
    <property type="match status" value="1"/>
</dbReference>
<organism evidence="5 6">
    <name type="scientific">Piscibacillus halophilus</name>
    <dbReference type="NCBI Taxonomy" id="571933"/>
    <lineage>
        <taxon>Bacteria</taxon>
        <taxon>Bacillati</taxon>
        <taxon>Bacillota</taxon>
        <taxon>Bacilli</taxon>
        <taxon>Bacillales</taxon>
        <taxon>Bacillaceae</taxon>
        <taxon>Piscibacillus</taxon>
    </lineage>
</organism>
<dbReference type="PANTHER" id="PTHR46470:SF2">
    <property type="entry name" value="GLYCERALDEHYDE 3-PHOSPHATE PHOSPHATASE"/>
    <property type="match status" value="1"/>
</dbReference>
<dbReference type="Pfam" id="PF13419">
    <property type="entry name" value="HAD_2"/>
    <property type="match status" value="1"/>
</dbReference>
<dbReference type="Gene3D" id="1.10.150.520">
    <property type="match status" value="1"/>
</dbReference>
<keyword evidence="6" id="KW-1185">Reference proteome</keyword>
<proteinExistence type="predicted"/>
<dbReference type="NCBIfam" id="TIGR01549">
    <property type="entry name" value="HAD-SF-IA-v1"/>
    <property type="match status" value="1"/>
</dbReference>
<dbReference type="STRING" id="571933.SAMN05216362_13236"/>
<protein>
    <submittedName>
        <fullName evidence="5">Putative hydrolase of the HAD superfamily</fullName>
    </submittedName>
</protein>
<dbReference type="InterPro" id="IPR023214">
    <property type="entry name" value="HAD_sf"/>
</dbReference>
<dbReference type="GO" id="GO:0044281">
    <property type="term" value="P:small molecule metabolic process"/>
    <property type="evidence" value="ECO:0007669"/>
    <property type="project" value="UniProtKB-ARBA"/>
</dbReference>
<sequence>MINGGVINIIKAVIFDLDGTLLDRDQSVIQFIDNQYQRYHERLNHIPKDTYIRRFIELDTRGYVSKEKVYQTLVKEFKNTNLTCEALLQDYRTQFKHHCIPFPNLHSVLEGLHNKNLRLGLISNGKGQFQMDNVEVLGIKEYFDTILISEWEGMKKPDPKIFQKALHQLNVQSNKSLFVGDHPEKDIQGAQNIGMISVWKRDDYWKNTKAEYIIENLQDLLSVLEELNKG</sequence>